<dbReference type="PANTHER" id="PTHR31872">
    <property type="entry name" value="TRANSMEMBRANE PROTEIN 179"/>
    <property type="match status" value="1"/>
</dbReference>
<keyword evidence="3 6" id="KW-1133">Transmembrane helix</keyword>
<dbReference type="AlphaFoldDB" id="A0A4Y7LPE1"/>
<accession>A0A4Y7LPE1</accession>
<comment type="subcellular location">
    <subcellularLocation>
        <location evidence="1">Membrane</location>
        <topology evidence="1">Multi-pass membrane protein</topology>
    </subcellularLocation>
</comment>
<evidence type="ECO:0000256" key="5">
    <source>
        <dbReference type="ARBA" id="ARBA00093776"/>
    </source>
</evidence>
<keyword evidence="4 6" id="KW-0472">Membrane</keyword>
<comment type="similarity">
    <text evidence="5">Belongs to the TMEM179 family.</text>
</comment>
<proteinExistence type="evidence at transcript level"/>
<reference evidence="8" key="1">
    <citation type="submission" date="2018-08" db="EMBL/GenBank/DDBJ databases">
        <authorList>
            <person name="Cornetti L."/>
        </authorList>
    </citation>
    <scope>NUCLEOTIDE SEQUENCE</scope>
    <source>
        <strain evidence="8">FI-BAL1-1</strain>
    </source>
</reference>
<dbReference type="InterPro" id="IPR059010">
    <property type="entry name" value="TMEM179-179B"/>
</dbReference>
<keyword evidence="7" id="KW-0732">Signal</keyword>
<feature type="transmembrane region" description="Helical" evidence="6">
    <location>
        <begin position="99"/>
        <end position="123"/>
    </location>
</feature>
<dbReference type="PANTHER" id="PTHR31872:SF4">
    <property type="entry name" value="TRANSMEMBRANE PROTEIN 179"/>
    <property type="match status" value="1"/>
</dbReference>
<evidence type="ECO:0000256" key="2">
    <source>
        <dbReference type="ARBA" id="ARBA00022692"/>
    </source>
</evidence>
<evidence type="ECO:0000256" key="3">
    <source>
        <dbReference type="ARBA" id="ARBA00022989"/>
    </source>
</evidence>
<feature type="transmembrane region" description="Helical" evidence="6">
    <location>
        <begin position="54"/>
        <end position="78"/>
    </location>
</feature>
<evidence type="ECO:0000256" key="6">
    <source>
        <dbReference type="SAM" id="Phobius"/>
    </source>
</evidence>
<feature type="signal peptide" evidence="7">
    <location>
        <begin position="1"/>
        <end position="19"/>
    </location>
</feature>
<evidence type="ECO:0000256" key="1">
    <source>
        <dbReference type="ARBA" id="ARBA00004141"/>
    </source>
</evidence>
<dbReference type="Pfam" id="PF26158">
    <property type="entry name" value="Claudin_TMEM179-179B"/>
    <property type="match status" value="1"/>
</dbReference>
<name>A0A4Y7LPE1_9CRUS</name>
<keyword evidence="2 6" id="KW-0812">Transmembrane</keyword>
<dbReference type="InterPro" id="IPR029673">
    <property type="entry name" value="TMEM179"/>
</dbReference>
<dbReference type="EMBL" id="LR000385">
    <property type="protein sequence ID" value="SVE70004.1"/>
    <property type="molecule type" value="mRNA"/>
</dbReference>
<evidence type="ECO:0000313" key="8">
    <source>
        <dbReference type="EMBL" id="SVE70004.1"/>
    </source>
</evidence>
<protein>
    <submittedName>
        <fullName evidence="8">EOG090X0BKO</fullName>
    </submittedName>
</protein>
<feature type="chain" id="PRO_5021448574" evidence="7">
    <location>
        <begin position="20"/>
        <end position="225"/>
    </location>
</feature>
<sequence>MNVLLVIQLTVYILALVLALCISVPVIIHQQDFNGHCLLFSRGQWRETDGQFVISWASKGYCIFVTLCGVMSLLACCVQIHRLGHFLHRGQDSSFLGAFVDAVGSAFLCFMSLAAAMVITLGFGTWCSDITQRFEECSYAEDENIDQADGINTSGFYLLMGTAQFGAWASWACWTGAAVCAVLKLCRYHQRENIRVSMAKERRRLLTDGLQPPPQRSSSDDPILE</sequence>
<organism evidence="8">
    <name type="scientific">Eubosmina coregoni</name>
    <dbReference type="NCBI Taxonomy" id="186181"/>
    <lineage>
        <taxon>Eukaryota</taxon>
        <taxon>Metazoa</taxon>
        <taxon>Ecdysozoa</taxon>
        <taxon>Arthropoda</taxon>
        <taxon>Crustacea</taxon>
        <taxon>Branchiopoda</taxon>
        <taxon>Diplostraca</taxon>
        <taxon>Cladocera</taxon>
        <taxon>Anomopoda</taxon>
        <taxon>Bosminidae</taxon>
        <taxon>Eubosmina</taxon>
    </lineage>
</organism>
<gene>
    <name evidence="8" type="primary">EOG090X0BKO</name>
</gene>
<evidence type="ECO:0000256" key="4">
    <source>
        <dbReference type="ARBA" id="ARBA00023136"/>
    </source>
</evidence>
<evidence type="ECO:0000256" key="7">
    <source>
        <dbReference type="SAM" id="SignalP"/>
    </source>
</evidence>